<protein>
    <recommendedName>
        <fullName evidence="4">Lactococcin 972 family bacteriocin</fullName>
    </recommendedName>
</protein>
<sequence length="119" mass="12421">MHIMGAPTGKVGQPKEEGTPMNTTTKSKIGLLGKVGAVAAAAAAVMAFTVPAANAAGTYALHAGTDYALAQTWTNGGTQGRSYAQHGRRVASTVWTLQSSRAYADDGYSTSYHAQVWFR</sequence>
<dbReference type="Proteomes" id="UP000240228">
    <property type="component" value="Unassembled WGS sequence"/>
</dbReference>
<reference evidence="3" key="1">
    <citation type="submission" date="2017-09" db="EMBL/GenBank/DDBJ databases">
        <authorList>
            <person name="Sela D.A."/>
            <person name="Albert K."/>
        </authorList>
    </citation>
    <scope>NUCLEOTIDE SEQUENCE [LARGE SCALE GENOMIC DNA]</scope>
    <source>
        <strain evidence="3">UMA51805</strain>
    </source>
</reference>
<proteinExistence type="predicted"/>
<keyword evidence="3" id="KW-1185">Reference proteome</keyword>
<gene>
    <name evidence="2" type="ORF">CPA40_02980</name>
</gene>
<name>A0A2T3GBV6_9BIFI</name>
<organism evidence="2 3">
    <name type="scientific">Bifidobacterium callitrichos</name>
    <dbReference type="NCBI Taxonomy" id="762209"/>
    <lineage>
        <taxon>Bacteria</taxon>
        <taxon>Bacillati</taxon>
        <taxon>Actinomycetota</taxon>
        <taxon>Actinomycetes</taxon>
        <taxon>Bifidobacteriales</taxon>
        <taxon>Bifidobacteriaceae</taxon>
        <taxon>Bifidobacterium</taxon>
    </lineage>
</organism>
<dbReference type="EMBL" id="NWTX01000003">
    <property type="protein sequence ID" value="PST46939.1"/>
    <property type="molecule type" value="Genomic_DNA"/>
</dbReference>
<evidence type="ECO:0008006" key="4">
    <source>
        <dbReference type="Google" id="ProtNLM"/>
    </source>
</evidence>
<evidence type="ECO:0000313" key="3">
    <source>
        <dbReference type="Proteomes" id="UP000240228"/>
    </source>
</evidence>
<feature type="region of interest" description="Disordered" evidence="1">
    <location>
        <begin position="1"/>
        <end position="25"/>
    </location>
</feature>
<reference evidence="2 3" key="2">
    <citation type="submission" date="2018-03" db="EMBL/GenBank/DDBJ databases">
        <title>The comparative genomics of Bifidobacterium callitrichos reflects dietary carbohydrate utilization within the common marmoset gut.</title>
        <authorList>
            <person name="Rani A."/>
        </authorList>
    </citation>
    <scope>NUCLEOTIDE SEQUENCE [LARGE SCALE GENOMIC DNA]</scope>
    <source>
        <strain evidence="2 3">UMA51805</strain>
    </source>
</reference>
<accession>A0A2T3GBV6</accession>
<comment type="caution">
    <text evidence="2">The sequence shown here is derived from an EMBL/GenBank/DDBJ whole genome shotgun (WGS) entry which is preliminary data.</text>
</comment>
<evidence type="ECO:0000256" key="1">
    <source>
        <dbReference type="SAM" id="MobiDB-lite"/>
    </source>
</evidence>
<evidence type="ECO:0000313" key="2">
    <source>
        <dbReference type="EMBL" id="PST46939.1"/>
    </source>
</evidence>
<dbReference type="AlphaFoldDB" id="A0A2T3GBV6"/>